<comment type="similarity">
    <text evidence="4 19">Belongs to the CobS family.</text>
</comment>
<dbReference type="RefSeq" id="WP_284361375.1">
    <property type="nucleotide sequence ID" value="NZ_BPFZ01000016.1"/>
</dbReference>
<comment type="caution">
    <text evidence="20">The sequence shown here is derived from an EMBL/GenBank/DDBJ whole genome shotgun (WGS) entry which is preliminary data.</text>
</comment>
<feature type="transmembrane region" description="Helical" evidence="19">
    <location>
        <begin position="36"/>
        <end position="59"/>
    </location>
</feature>
<keyword evidence="13 19" id="KW-0472">Membrane</keyword>
<evidence type="ECO:0000256" key="18">
    <source>
        <dbReference type="ARBA" id="ARBA00049504"/>
    </source>
</evidence>
<keyword evidence="12 19" id="KW-1133">Transmembrane helix</keyword>
<comment type="pathway">
    <text evidence="3 19">Cofactor biosynthesis; adenosylcobalamin biosynthesis; adenosylcobalamin from cob(II)yrinate a,c-diamide: step 7/7.</text>
</comment>
<dbReference type="InterPro" id="IPR003805">
    <property type="entry name" value="CobS"/>
</dbReference>
<keyword evidence="11 19" id="KW-0460">Magnesium</keyword>
<gene>
    <name evidence="19 20" type="primary">cobS</name>
    <name evidence="20" type="ORF">PsB1_2124</name>
</gene>
<accession>A0ABQ4PYH7</accession>
<comment type="function">
    <text evidence="14 19">Joins adenosylcobinamide-GDP and alpha-ribazole to generate adenosylcobalamin (Ado-cobalamin). Also synthesizes adenosylcobalamin 5'-phosphate from adenosylcobinamide-GDP and alpha-ribazole 5'-phosphate.</text>
</comment>
<protein>
    <recommendedName>
        <fullName evidence="6 19">Adenosylcobinamide-GDP ribazoletransferase</fullName>
        <ecNumber evidence="5 19">2.7.8.26</ecNumber>
    </recommendedName>
    <alternativeName>
        <fullName evidence="16 19">Cobalamin synthase</fullName>
    </alternativeName>
    <alternativeName>
        <fullName evidence="15 19">Cobalamin-5'-phosphate synthase</fullName>
    </alternativeName>
</protein>
<keyword evidence="21" id="KW-1185">Reference proteome</keyword>
<dbReference type="PANTHER" id="PTHR34148:SF1">
    <property type="entry name" value="ADENOSYLCOBINAMIDE-GDP RIBAZOLETRANSFERASE"/>
    <property type="match status" value="1"/>
</dbReference>
<reference evidence="20" key="1">
    <citation type="submission" date="2021-05" db="EMBL/GenBank/DDBJ databases">
        <authorList>
            <person name="Tanabe Y."/>
        </authorList>
    </citation>
    <scope>NUCLEOTIDE SEQUENCE</scope>
    <source>
        <strain evidence="20">BOTRYCO-1</strain>
    </source>
</reference>
<proteinExistence type="inferred from homology"/>
<evidence type="ECO:0000256" key="3">
    <source>
        <dbReference type="ARBA" id="ARBA00004663"/>
    </source>
</evidence>
<evidence type="ECO:0000256" key="5">
    <source>
        <dbReference type="ARBA" id="ARBA00013200"/>
    </source>
</evidence>
<reference evidence="20" key="2">
    <citation type="journal article" date="2023" name="ISME Commun">
        <title>Characterization of a bloom-associated alphaproteobacterial lineage, 'Candidatus Phycosocius': insights into freshwater algal-bacterial interactions.</title>
        <authorList>
            <person name="Tanabe Y."/>
            <person name="Yamaguchi H."/>
            <person name="Yoshida M."/>
            <person name="Kai A."/>
            <person name="Okazaki Y."/>
        </authorList>
    </citation>
    <scope>NUCLEOTIDE SEQUENCE</scope>
    <source>
        <strain evidence="20">BOTRYCO-1</strain>
    </source>
</reference>
<keyword evidence="7 19" id="KW-1003">Cell membrane</keyword>
<dbReference type="EMBL" id="BPFZ01000016">
    <property type="protein sequence ID" value="GIU67970.1"/>
    <property type="molecule type" value="Genomic_DNA"/>
</dbReference>
<organism evidence="20 21">
    <name type="scientific">Candidatus Phycosocius spiralis</name>
    <dbReference type="NCBI Taxonomy" id="2815099"/>
    <lineage>
        <taxon>Bacteria</taxon>
        <taxon>Pseudomonadati</taxon>
        <taxon>Pseudomonadota</taxon>
        <taxon>Alphaproteobacteria</taxon>
        <taxon>Caulobacterales</taxon>
        <taxon>Caulobacterales incertae sedis</taxon>
        <taxon>Candidatus Phycosocius</taxon>
    </lineage>
</organism>
<evidence type="ECO:0000256" key="11">
    <source>
        <dbReference type="ARBA" id="ARBA00022842"/>
    </source>
</evidence>
<evidence type="ECO:0000256" key="9">
    <source>
        <dbReference type="ARBA" id="ARBA00022679"/>
    </source>
</evidence>
<comment type="cofactor">
    <cofactor evidence="1 19">
        <name>Mg(2+)</name>
        <dbReference type="ChEBI" id="CHEBI:18420"/>
    </cofactor>
</comment>
<evidence type="ECO:0000256" key="1">
    <source>
        <dbReference type="ARBA" id="ARBA00001946"/>
    </source>
</evidence>
<evidence type="ECO:0000256" key="16">
    <source>
        <dbReference type="ARBA" id="ARBA00032853"/>
    </source>
</evidence>
<dbReference type="HAMAP" id="MF_00719">
    <property type="entry name" value="CobS"/>
    <property type="match status" value="1"/>
</dbReference>
<feature type="transmembrane region" description="Helical" evidence="19">
    <location>
        <begin position="238"/>
        <end position="260"/>
    </location>
</feature>
<evidence type="ECO:0000256" key="12">
    <source>
        <dbReference type="ARBA" id="ARBA00022989"/>
    </source>
</evidence>
<comment type="catalytic activity">
    <reaction evidence="17 19">
        <text>alpha-ribazole + adenosylcob(III)inamide-GDP = adenosylcob(III)alamin + GMP + H(+)</text>
        <dbReference type="Rhea" id="RHEA:16049"/>
        <dbReference type="ChEBI" id="CHEBI:10329"/>
        <dbReference type="ChEBI" id="CHEBI:15378"/>
        <dbReference type="ChEBI" id="CHEBI:18408"/>
        <dbReference type="ChEBI" id="CHEBI:58115"/>
        <dbReference type="ChEBI" id="CHEBI:60487"/>
        <dbReference type="EC" id="2.7.8.26"/>
    </reaction>
</comment>
<keyword evidence="10 19" id="KW-0812">Transmembrane</keyword>
<dbReference type="Proteomes" id="UP001161064">
    <property type="component" value="Unassembled WGS sequence"/>
</dbReference>
<comment type="subcellular location">
    <subcellularLocation>
        <location evidence="2 19">Cell membrane</location>
        <topology evidence="2 19">Multi-pass membrane protein</topology>
    </subcellularLocation>
</comment>
<evidence type="ECO:0000256" key="10">
    <source>
        <dbReference type="ARBA" id="ARBA00022692"/>
    </source>
</evidence>
<keyword evidence="8 19" id="KW-0169">Cobalamin biosynthesis</keyword>
<feature type="transmembrane region" description="Helical" evidence="19">
    <location>
        <begin position="181"/>
        <end position="202"/>
    </location>
</feature>
<feature type="transmembrane region" description="Helical" evidence="19">
    <location>
        <begin position="208"/>
        <end position="226"/>
    </location>
</feature>
<evidence type="ECO:0000256" key="8">
    <source>
        <dbReference type="ARBA" id="ARBA00022573"/>
    </source>
</evidence>
<evidence type="ECO:0000256" key="7">
    <source>
        <dbReference type="ARBA" id="ARBA00022475"/>
    </source>
</evidence>
<name>A0ABQ4PYH7_9PROT</name>
<evidence type="ECO:0000256" key="6">
    <source>
        <dbReference type="ARBA" id="ARBA00015850"/>
    </source>
</evidence>
<comment type="catalytic activity">
    <reaction evidence="18 19">
        <text>alpha-ribazole 5'-phosphate + adenosylcob(III)inamide-GDP = adenosylcob(III)alamin 5'-phosphate + GMP + H(+)</text>
        <dbReference type="Rhea" id="RHEA:23560"/>
        <dbReference type="ChEBI" id="CHEBI:15378"/>
        <dbReference type="ChEBI" id="CHEBI:57918"/>
        <dbReference type="ChEBI" id="CHEBI:58115"/>
        <dbReference type="ChEBI" id="CHEBI:60487"/>
        <dbReference type="ChEBI" id="CHEBI:60493"/>
        <dbReference type="EC" id="2.7.8.26"/>
    </reaction>
</comment>
<feature type="transmembrane region" description="Helical" evidence="19">
    <location>
        <begin position="137"/>
        <end position="161"/>
    </location>
</feature>
<feature type="transmembrane region" description="Helical" evidence="19">
    <location>
        <begin position="111"/>
        <end position="131"/>
    </location>
</feature>
<evidence type="ECO:0000256" key="14">
    <source>
        <dbReference type="ARBA" id="ARBA00025228"/>
    </source>
</evidence>
<dbReference type="PANTHER" id="PTHR34148">
    <property type="entry name" value="ADENOSYLCOBINAMIDE-GDP RIBAZOLETRANSFERASE"/>
    <property type="match status" value="1"/>
</dbReference>
<evidence type="ECO:0000256" key="13">
    <source>
        <dbReference type="ARBA" id="ARBA00023136"/>
    </source>
</evidence>
<evidence type="ECO:0000256" key="4">
    <source>
        <dbReference type="ARBA" id="ARBA00010561"/>
    </source>
</evidence>
<evidence type="ECO:0000256" key="17">
    <source>
        <dbReference type="ARBA" id="ARBA00048623"/>
    </source>
</evidence>
<sequence length="262" mass="26954">MRIIDDARICLIFFTRLPVTWPEDLPRERITRAFQAAPVVGLVTGFIGALAYGLGMWLFDGSVHIAATLAVAAQVLTTGVFHEDGFADFFDGIGGGKSISERLEIMRDSRIGTFGGTALLLALILKIFLIAEIAQSWQAGLCLIISGTMGRTALVHVMTLLRPASEDGISASAGQPTPSEATTATIIGATISGVAVLLAFQFSFIGPAFGTVLGTILGAGTIALAARKYLGGQTGDALGACATTAELGALAGLVALIPGFGA</sequence>
<keyword evidence="9 19" id="KW-0808">Transferase</keyword>
<evidence type="ECO:0000256" key="2">
    <source>
        <dbReference type="ARBA" id="ARBA00004651"/>
    </source>
</evidence>
<evidence type="ECO:0000256" key="15">
    <source>
        <dbReference type="ARBA" id="ARBA00032605"/>
    </source>
</evidence>
<evidence type="ECO:0000313" key="21">
    <source>
        <dbReference type="Proteomes" id="UP001161064"/>
    </source>
</evidence>
<evidence type="ECO:0000256" key="19">
    <source>
        <dbReference type="HAMAP-Rule" id="MF_00719"/>
    </source>
</evidence>
<dbReference type="EC" id="2.7.8.26" evidence="5 19"/>
<evidence type="ECO:0000313" key="20">
    <source>
        <dbReference type="EMBL" id="GIU67970.1"/>
    </source>
</evidence>
<dbReference type="Pfam" id="PF02654">
    <property type="entry name" value="CobS"/>
    <property type="match status" value="1"/>
</dbReference>